<sequence length="285" mass="32344">MVSQFPVPRSQLRIAHWTRVVRGQQITTCFAGDEETLSTHSDTFSSVESNALKLEVIRLTKLRMPRWDPVIASIEKASKGNLQLLWIGDATILPFPIEKLCRLSRLDNLQHLVVLACINRTGDSREADNWFRETLIASQRKSVPLTSLAIKAWIGDPLTLASLYHVSLHAKSLTTLRLSINSSFRCDVFPPSMLPPDIPPPYKEPSCLQNLCLDDTRAERFPVDSHREYALFLDRLFPDLPKVTVDEPRKSDVADKGKEGWSIIEQLRKDYQLRQRSSSPSVNSL</sequence>
<accession>D6RND9</accession>
<dbReference type="Proteomes" id="UP000001861">
    <property type="component" value="Unassembled WGS sequence"/>
</dbReference>
<dbReference type="EMBL" id="AACS02000006">
    <property type="protein sequence ID" value="EFI27573.1"/>
    <property type="molecule type" value="Genomic_DNA"/>
</dbReference>
<reference evidence="1 2" key="1">
    <citation type="journal article" date="2010" name="Proc. Natl. Acad. Sci. U.S.A.">
        <title>Insights into evolution of multicellular fungi from the assembled chromosomes of the mushroom Coprinopsis cinerea (Coprinus cinereus).</title>
        <authorList>
            <person name="Stajich J.E."/>
            <person name="Wilke S.K."/>
            <person name="Ahren D."/>
            <person name="Au C.H."/>
            <person name="Birren B.W."/>
            <person name="Borodovsky M."/>
            <person name="Burns C."/>
            <person name="Canback B."/>
            <person name="Casselton L.A."/>
            <person name="Cheng C.K."/>
            <person name="Deng J."/>
            <person name="Dietrich F.S."/>
            <person name="Fargo D.C."/>
            <person name="Farman M.L."/>
            <person name="Gathman A.C."/>
            <person name="Goldberg J."/>
            <person name="Guigo R."/>
            <person name="Hoegger P.J."/>
            <person name="Hooker J.B."/>
            <person name="Huggins A."/>
            <person name="James T.Y."/>
            <person name="Kamada T."/>
            <person name="Kilaru S."/>
            <person name="Kodira C."/>
            <person name="Kues U."/>
            <person name="Kupfer D."/>
            <person name="Kwan H.S."/>
            <person name="Lomsadze A."/>
            <person name="Li W."/>
            <person name="Lilly W.W."/>
            <person name="Ma L.J."/>
            <person name="Mackey A.J."/>
            <person name="Manning G."/>
            <person name="Martin F."/>
            <person name="Muraguchi H."/>
            <person name="Natvig D.O."/>
            <person name="Palmerini H."/>
            <person name="Ramesh M.A."/>
            <person name="Rehmeyer C.J."/>
            <person name="Roe B.A."/>
            <person name="Shenoy N."/>
            <person name="Stanke M."/>
            <person name="Ter-Hovhannisyan V."/>
            <person name="Tunlid A."/>
            <person name="Velagapudi R."/>
            <person name="Vision T.J."/>
            <person name="Zeng Q."/>
            <person name="Zolan M.E."/>
            <person name="Pukkila P.J."/>
        </authorList>
    </citation>
    <scope>NUCLEOTIDE SEQUENCE [LARGE SCALE GENOMIC DNA]</scope>
    <source>
        <strain evidence="2">Okayama-7 / 130 / ATCC MYA-4618 / FGSC 9003</strain>
    </source>
</reference>
<dbReference type="AlphaFoldDB" id="D6RND9"/>
<dbReference type="RefSeq" id="XP_002911067.1">
    <property type="nucleotide sequence ID" value="XM_002911021.1"/>
</dbReference>
<dbReference type="GeneID" id="9380027"/>
<name>D6RND9_COPC7</name>
<protein>
    <submittedName>
        <fullName evidence="1">Uncharacterized protein</fullName>
    </submittedName>
</protein>
<keyword evidence="2" id="KW-1185">Reference proteome</keyword>
<evidence type="ECO:0000313" key="1">
    <source>
        <dbReference type="EMBL" id="EFI27573.1"/>
    </source>
</evidence>
<comment type="caution">
    <text evidence="1">The sequence shown here is derived from an EMBL/GenBank/DDBJ whole genome shotgun (WGS) entry which is preliminary data.</text>
</comment>
<dbReference type="HOGENOM" id="CLU_976638_0_0_1"/>
<proteinExistence type="predicted"/>
<organism evidence="1 2">
    <name type="scientific">Coprinopsis cinerea (strain Okayama-7 / 130 / ATCC MYA-4618 / FGSC 9003)</name>
    <name type="common">Inky cap fungus</name>
    <name type="synonym">Hormographiella aspergillata</name>
    <dbReference type="NCBI Taxonomy" id="240176"/>
    <lineage>
        <taxon>Eukaryota</taxon>
        <taxon>Fungi</taxon>
        <taxon>Dikarya</taxon>
        <taxon>Basidiomycota</taxon>
        <taxon>Agaricomycotina</taxon>
        <taxon>Agaricomycetes</taxon>
        <taxon>Agaricomycetidae</taxon>
        <taxon>Agaricales</taxon>
        <taxon>Agaricineae</taxon>
        <taxon>Psathyrellaceae</taxon>
        <taxon>Coprinopsis</taxon>
    </lineage>
</organism>
<dbReference type="VEuPathDB" id="FungiDB:CC1G_15609"/>
<evidence type="ECO:0000313" key="2">
    <source>
        <dbReference type="Proteomes" id="UP000001861"/>
    </source>
</evidence>
<dbReference type="OrthoDB" id="3255541at2759"/>
<gene>
    <name evidence="1" type="ORF">CC1G_15609</name>
</gene>
<dbReference type="InParanoid" id="D6RND9"/>
<dbReference type="KEGG" id="cci:CC1G_15609"/>